<dbReference type="VEuPathDB" id="CryptoDB:Cvel_19754"/>
<feature type="region of interest" description="Disordered" evidence="1">
    <location>
        <begin position="378"/>
        <end position="407"/>
    </location>
</feature>
<evidence type="ECO:0000313" key="2">
    <source>
        <dbReference type="EMBL" id="CEM21856.1"/>
    </source>
</evidence>
<protein>
    <submittedName>
        <fullName evidence="2">Uncharacterized protein</fullName>
    </submittedName>
</protein>
<dbReference type="EMBL" id="CDMZ01000807">
    <property type="protein sequence ID" value="CEM21856.1"/>
    <property type="molecule type" value="Genomic_DNA"/>
</dbReference>
<dbReference type="AlphaFoldDB" id="A0A0G4G1U2"/>
<evidence type="ECO:0000256" key="1">
    <source>
        <dbReference type="SAM" id="MobiDB-lite"/>
    </source>
</evidence>
<reference evidence="2" key="1">
    <citation type="submission" date="2014-11" db="EMBL/GenBank/DDBJ databases">
        <authorList>
            <person name="Otto D Thomas"/>
            <person name="Naeem Raeece"/>
        </authorList>
    </citation>
    <scope>NUCLEOTIDE SEQUENCE</scope>
</reference>
<proteinExistence type="predicted"/>
<dbReference type="PhylomeDB" id="A0A0G4G1U2"/>
<name>A0A0G4G1U2_9ALVE</name>
<accession>A0A0G4G1U2</accession>
<organism evidence="2">
    <name type="scientific">Chromera velia CCMP2878</name>
    <dbReference type="NCBI Taxonomy" id="1169474"/>
    <lineage>
        <taxon>Eukaryota</taxon>
        <taxon>Sar</taxon>
        <taxon>Alveolata</taxon>
        <taxon>Colpodellida</taxon>
        <taxon>Chromeraceae</taxon>
        <taxon>Chromera</taxon>
    </lineage>
</organism>
<gene>
    <name evidence="2" type="ORF">Cvel_19754</name>
</gene>
<sequence length="597" mass="67652">MRLFHCSSGVPSPLIRLLRVAPRFSSNRFFASLVSGPGFAQRWRHPSTLVSDFQWSYLKHQQGTSEKKFDRLCDAAHDAVVSESLSSAEAALIGWYILNSEFGELNSRKKLLRELNRLAYREWKSLDGLSLHRFLRVFNVISEMTRRDWLLDIARQLEHRHKHFKLRELLVVLEDFAITYDFRLRGLFEKAGETLKEKRREMRVQDAVFILHAYGKAGFIDDELYKIATNILTEDFENLMPDLSALVLKSIAHLGRQPPESLYRNLVETAAKDVGSVAGMAPSLAEACLRLNRLDDAARFLREALDGHAPEGGDLDYLGYADLAACAAATYGVEGMEDLHERLVEFVCDRFTHTIGWITPPYRATTMEMLTRIPTLVGGMGGMQEQNRKSKRVSSGGEGGGSSRVQRFMHSGDEDLFPLLDTRRSEPPHPLPPDMPLVFKTAIHALFYRTPALHPHCLSAFMTALDRLRFFEMEAKGTPADILPRNRATTYSRPLTRALTREVLRRLDEFTPQHLLRVAALLLRNKAADVRADLMALVFSRLYEMETEGLLEGGMIRKNLQTVASFWKAQDTHGIAFGHLEPSVKTFIQTLITAQPA</sequence>